<dbReference type="EMBL" id="CCYD01000610">
    <property type="protein sequence ID" value="CEG42003.1"/>
    <property type="molecule type" value="Genomic_DNA"/>
</dbReference>
<name>A0A0N7L5N9_PLAHL</name>
<protein>
    <submittedName>
        <fullName evidence="1">Uncharacterized protein</fullName>
    </submittedName>
</protein>
<dbReference type="RefSeq" id="XP_024578372.1">
    <property type="nucleotide sequence ID" value="XM_024727835.1"/>
</dbReference>
<evidence type="ECO:0000313" key="2">
    <source>
        <dbReference type="Proteomes" id="UP000054928"/>
    </source>
</evidence>
<keyword evidence="2" id="KW-1185">Reference proteome</keyword>
<dbReference type="GeneID" id="36407365"/>
<evidence type="ECO:0000313" key="1">
    <source>
        <dbReference type="EMBL" id="CEG42003.1"/>
    </source>
</evidence>
<dbReference type="Proteomes" id="UP000054928">
    <property type="component" value="Unassembled WGS sequence"/>
</dbReference>
<dbReference type="AlphaFoldDB" id="A0A0N7L5N9"/>
<organism evidence="1 2">
    <name type="scientific">Plasmopara halstedii</name>
    <name type="common">Downy mildew of sunflower</name>
    <dbReference type="NCBI Taxonomy" id="4781"/>
    <lineage>
        <taxon>Eukaryota</taxon>
        <taxon>Sar</taxon>
        <taxon>Stramenopiles</taxon>
        <taxon>Oomycota</taxon>
        <taxon>Peronosporomycetes</taxon>
        <taxon>Peronosporales</taxon>
        <taxon>Peronosporaceae</taxon>
        <taxon>Plasmopara</taxon>
    </lineage>
</organism>
<reference evidence="2" key="1">
    <citation type="submission" date="2014-09" db="EMBL/GenBank/DDBJ databases">
        <authorList>
            <person name="Sharma Rahul"/>
            <person name="Thines Marco"/>
        </authorList>
    </citation>
    <scope>NUCLEOTIDE SEQUENCE [LARGE SCALE GENOMIC DNA]</scope>
</reference>
<proteinExistence type="predicted"/>
<sequence>MRKIHLLRQGRHIYNNLSDLISPPATIICFYYEIVRDSAPQKTKAALGSSNIVDKEPITKYLAILELDAPRELVDQTMQRFLCNTKWKPIMLMQFKGSDANARSELLQRAYKSIAGRRGEWQKFTVNDKPKSTNPAIHISVPLNSLNTAPHEKL</sequence>
<accession>A0A0N7L5N9</accession>